<proteinExistence type="predicted"/>
<dbReference type="PROSITE" id="PS00028">
    <property type="entry name" value="ZINC_FINGER_C2H2_1"/>
    <property type="match status" value="1"/>
</dbReference>
<evidence type="ECO:0000313" key="5">
    <source>
        <dbReference type="Proteomes" id="UP001222325"/>
    </source>
</evidence>
<evidence type="ECO:0000256" key="1">
    <source>
        <dbReference type="PROSITE-ProRule" id="PRU00042"/>
    </source>
</evidence>
<accession>A0AAD6XW23</accession>
<keyword evidence="1" id="KW-0863">Zinc-finger</keyword>
<dbReference type="Proteomes" id="UP001222325">
    <property type="component" value="Unassembled WGS sequence"/>
</dbReference>
<dbReference type="PROSITE" id="PS50157">
    <property type="entry name" value="ZINC_FINGER_C2H2_2"/>
    <property type="match status" value="2"/>
</dbReference>
<evidence type="ECO:0000313" key="4">
    <source>
        <dbReference type="EMBL" id="KAJ7091967.1"/>
    </source>
</evidence>
<dbReference type="AlphaFoldDB" id="A0AAD6XW23"/>
<feature type="compositionally biased region" description="Low complexity" evidence="2">
    <location>
        <begin position="163"/>
        <end position="178"/>
    </location>
</feature>
<evidence type="ECO:0000256" key="2">
    <source>
        <dbReference type="SAM" id="MobiDB-lite"/>
    </source>
</evidence>
<dbReference type="InterPro" id="IPR013087">
    <property type="entry name" value="Znf_C2H2_type"/>
</dbReference>
<organism evidence="4 5">
    <name type="scientific">Mycena belliarum</name>
    <dbReference type="NCBI Taxonomy" id="1033014"/>
    <lineage>
        <taxon>Eukaryota</taxon>
        <taxon>Fungi</taxon>
        <taxon>Dikarya</taxon>
        <taxon>Basidiomycota</taxon>
        <taxon>Agaricomycotina</taxon>
        <taxon>Agaricomycetes</taxon>
        <taxon>Agaricomycetidae</taxon>
        <taxon>Agaricales</taxon>
        <taxon>Marasmiineae</taxon>
        <taxon>Mycenaceae</taxon>
        <taxon>Mycena</taxon>
    </lineage>
</organism>
<keyword evidence="1" id="KW-0862">Zinc</keyword>
<dbReference type="GO" id="GO:0008270">
    <property type="term" value="F:zinc ion binding"/>
    <property type="evidence" value="ECO:0007669"/>
    <property type="project" value="UniProtKB-KW"/>
</dbReference>
<feature type="compositionally biased region" description="Polar residues" evidence="2">
    <location>
        <begin position="139"/>
        <end position="148"/>
    </location>
</feature>
<sequence length="241" mass="26537">MQRNNMYPYSSNSDSPPPSSGGYAQPSQPYDQRGQYTPTSNVRAGHQHQGPYYPPIAPAPPPPSSSQYRGDYANPPPSAYPSQYVAGDNRGYQYPYNASAPRPATSSSYHHAPRPRNFIPTPSETYANPRPPRPASAMQVHSSRSNASYPPGPHAALPPLRTPHQSSSHSALPSASTSTERFICEVCGKDFSRAHDRKRHHETQHAAAPTTHKCPWCQKDFSRADSLRRHIQNGCDEAPPQ</sequence>
<name>A0AAD6XW23_9AGAR</name>
<keyword evidence="5" id="KW-1185">Reference proteome</keyword>
<feature type="domain" description="C2H2-type" evidence="3">
    <location>
        <begin position="212"/>
        <end position="239"/>
    </location>
</feature>
<keyword evidence="1" id="KW-0479">Metal-binding</keyword>
<dbReference type="InterPro" id="IPR036236">
    <property type="entry name" value="Znf_C2H2_sf"/>
</dbReference>
<feature type="region of interest" description="Disordered" evidence="2">
    <location>
        <begin position="1"/>
        <end position="178"/>
    </location>
</feature>
<reference evidence="4" key="1">
    <citation type="submission" date="2023-03" db="EMBL/GenBank/DDBJ databases">
        <title>Massive genome expansion in bonnet fungi (Mycena s.s.) driven by repeated elements and novel gene families across ecological guilds.</title>
        <authorList>
            <consortium name="Lawrence Berkeley National Laboratory"/>
            <person name="Harder C.B."/>
            <person name="Miyauchi S."/>
            <person name="Viragh M."/>
            <person name="Kuo A."/>
            <person name="Thoen E."/>
            <person name="Andreopoulos B."/>
            <person name="Lu D."/>
            <person name="Skrede I."/>
            <person name="Drula E."/>
            <person name="Henrissat B."/>
            <person name="Morin E."/>
            <person name="Kohler A."/>
            <person name="Barry K."/>
            <person name="LaButti K."/>
            <person name="Morin E."/>
            <person name="Salamov A."/>
            <person name="Lipzen A."/>
            <person name="Mereny Z."/>
            <person name="Hegedus B."/>
            <person name="Baldrian P."/>
            <person name="Stursova M."/>
            <person name="Weitz H."/>
            <person name="Taylor A."/>
            <person name="Grigoriev I.V."/>
            <person name="Nagy L.G."/>
            <person name="Martin F."/>
            <person name="Kauserud H."/>
        </authorList>
    </citation>
    <scope>NUCLEOTIDE SEQUENCE</scope>
    <source>
        <strain evidence="4">CBHHK173m</strain>
    </source>
</reference>
<dbReference type="EMBL" id="JARJCN010000019">
    <property type="protein sequence ID" value="KAJ7091967.1"/>
    <property type="molecule type" value="Genomic_DNA"/>
</dbReference>
<feature type="compositionally biased region" description="Pro residues" evidence="2">
    <location>
        <begin position="52"/>
        <end position="64"/>
    </location>
</feature>
<dbReference type="SMART" id="SM00355">
    <property type="entry name" value="ZnF_C2H2"/>
    <property type="match status" value="2"/>
</dbReference>
<feature type="region of interest" description="Disordered" evidence="2">
    <location>
        <begin position="193"/>
        <end position="215"/>
    </location>
</feature>
<dbReference type="SUPFAM" id="SSF57667">
    <property type="entry name" value="beta-beta-alpha zinc fingers"/>
    <property type="match status" value="1"/>
</dbReference>
<feature type="compositionally biased region" description="Polar residues" evidence="2">
    <location>
        <begin position="25"/>
        <end position="42"/>
    </location>
</feature>
<comment type="caution">
    <text evidence="4">The sequence shown here is derived from an EMBL/GenBank/DDBJ whole genome shotgun (WGS) entry which is preliminary data.</text>
</comment>
<feature type="domain" description="C2H2-type" evidence="3">
    <location>
        <begin position="182"/>
        <end position="210"/>
    </location>
</feature>
<protein>
    <recommendedName>
        <fullName evidence="3">C2H2-type domain-containing protein</fullName>
    </recommendedName>
</protein>
<dbReference type="Pfam" id="PF00096">
    <property type="entry name" value="zf-C2H2"/>
    <property type="match status" value="2"/>
</dbReference>
<evidence type="ECO:0000259" key="3">
    <source>
        <dbReference type="PROSITE" id="PS50157"/>
    </source>
</evidence>
<dbReference type="Gene3D" id="3.30.160.60">
    <property type="entry name" value="Classic Zinc Finger"/>
    <property type="match status" value="2"/>
</dbReference>
<gene>
    <name evidence="4" type="ORF">B0H15DRAFT_799714</name>
</gene>